<gene>
    <name evidence="3" type="ORF">QQX98_002820</name>
</gene>
<dbReference type="PANTHER" id="PTHR43669:SF4">
    <property type="entry name" value="SHORT-CHAIN DEHYDROGENASE"/>
    <property type="match status" value="1"/>
</dbReference>
<protein>
    <recommendedName>
        <fullName evidence="5">Short-chain dehydrogenase</fullName>
    </recommendedName>
</protein>
<organism evidence="3 4">
    <name type="scientific">Neonectria punicea</name>
    <dbReference type="NCBI Taxonomy" id="979145"/>
    <lineage>
        <taxon>Eukaryota</taxon>
        <taxon>Fungi</taxon>
        <taxon>Dikarya</taxon>
        <taxon>Ascomycota</taxon>
        <taxon>Pezizomycotina</taxon>
        <taxon>Sordariomycetes</taxon>
        <taxon>Hypocreomycetidae</taxon>
        <taxon>Hypocreales</taxon>
        <taxon>Nectriaceae</taxon>
        <taxon>Neonectria</taxon>
    </lineage>
</organism>
<dbReference type="PANTHER" id="PTHR43669">
    <property type="entry name" value="5-KETO-D-GLUCONATE 5-REDUCTASE"/>
    <property type="match status" value="1"/>
</dbReference>
<evidence type="ECO:0000256" key="1">
    <source>
        <dbReference type="ARBA" id="ARBA00006484"/>
    </source>
</evidence>
<dbReference type="SUPFAM" id="SSF51735">
    <property type="entry name" value="NAD(P)-binding Rossmann-fold domains"/>
    <property type="match status" value="1"/>
</dbReference>
<dbReference type="Pfam" id="PF00106">
    <property type="entry name" value="adh_short"/>
    <property type="match status" value="1"/>
</dbReference>
<evidence type="ECO:0000313" key="3">
    <source>
        <dbReference type="EMBL" id="KAK7420397.1"/>
    </source>
</evidence>
<keyword evidence="4" id="KW-1185">Reference proteome</keyword>
<comment type="caution">
    <text evidence="3">The sequence shown here is derived from an EMBL/GenBank/DDBJ whole genome shotgun (WGS) entry which is preliminary data.</text>
</comment>
<keyword evidence="2" id="KW-0560">Oxidoreductase</keyword>
<evidence type="ECO:0008006" key="5">
    <source>
        <dbReference type="Google" id="ProtNLM"/>
    </source>
</evidence>
<dbReference type="InterPro" id="IPR036291">
    <property type="entry name" value="NAD(P)-bd_dom_sf"/>
</dbReference>
<dbReference type="Proteomes" id="UP001498476">
    <property type="component" value="Unassembled WGS sequence"/>
</dbReference>
<comment type="similarity">
    <text evidence="1">Belongs to the short-chain dehydrogenases/reductases (SDR) family.</text>
</comment>
<dbReference type="CDD" id="cd05233">
    <property type="entry name" value="SDR_c"/>
    <property type="match status" value="1"/>
</dbReference>
<sequence length="234" mass="24203">MSSAAPIVLILGAGSNIGQSVARAFAAKGYKTALVARRLKEADSTADQLNIPADLSDPDAVVGAFSKVKAVLGDHPSVVVHNGVHTASSGAPNNPNDPLSIAVADFAKDLSVNVTSTFVAAQQAVLGFAKLPSSASRTFIYTGNILNTDVIIPALLDGGIGKSASAHLIHSAAAAYKDRGYKFYYADERKADGAPAYSAISGEAAAQMYVSLAEGESQGPWQQTFVKGEGYKKF</sequence>
<proteinExistence type="inferred from homology"/>
<accession>A0ABR1HHD5</accession>
<dbReference type="Gene3D" id="3.40.50.720">
    <property type="entry name" value="NAD(P)-binding Rossmann-like Domain"/>
    <property type="match status" value="1"/>
</dbReference>
<evidence type="ECO:0000313" key="4">
    <source>
        <dbReference type="Proteomes" id="UP001498476"/>
    </source>
</evidence>
<evidence type="ECO:0000256" key="2">
    <source>
        <dbReference type="ARBA" id="ARBA00023002"/>
    </source>
</evidence>
<dbReference type="InterPro" id="IPR002347">
    <property type="entry name" value="SDR_fam"/>
</dbReference>
<reference evidence="3 4" key="1">
    <citation type="journal article" date="2025" name="Microbiol. Resour. Announc.">
        <title>Draft genome sequences for Neonectria magnoliae and Neonectria punicea, canker pathogens of Liriodendron tulipifera and Acer saccharum in West Virginia.</title>
        <authorList>
            <person name="Petronek H.M."/>
            <person name="Kasson M.T."/>
            <person name="Metheny A.M."/>
            <person name="Stauder C.M."/>
            <person name="Lovett B."/>
            <person name="Lynch S.C."/>
            <person name="Garnas J.R."/>
            <person name="Kasson L.R."/>
            <person name="Stajich J.E."/>
        </authorList>
    </citation>
    <scope>NUCLEOTIDE SEQUENCE [LARGE SCALE GENOMIC DNA]</scope>
    <source>
        <strain evidence="3 4">NRRL 64653</strain>
    </source>
</reference>
<name>A0ABR1HHD5_9HYPO</name>
<dbReference type="EMBL" id="JAZAVJ010000030">
    <property type="protein sequence ID" value="KAK7420397.1"/>
    <property type="molecule type" value="Genomic_DNA"/>
</dbReference>